<comment type="caution">
    <text evidence="1">The sequence shown here is derived from an EMBL/GenBank/DDBJ whole genome shotgun (WGS) entry which is preliminary data.</text>
</comment>
<evidence type="ECO:0000313" key="1">
    <source>
        <dbReference type="EMBL" id="CAG8643238.1"/>
    </source>
</evidence>
<dbReference type="EMBL" id="CAJVPM010022054">
    <property type="protein sequence ID" value="CAG8643238.1"/>
    <property type="molecule type" value="Genomic_DNA"/>
</dbReference>
<accession>A0ACA9NBF7</accession>
<evidence type="ECO:0000313" key="2">
    <source>
        <dbReference type="Proteomes" id="UP000789860"/>
    </source>
</evidence>
<sequence>STSGTAYPHNAPQVINIQTYDDGTTLAYIARFTDLTNNQTQCAVSGMNGTSLEPILLLRVFQLNGTVKEITPRIKIDFVNFCIFNDKLGNPHSPITIYSLYNQFILISYINATNSSDPKTFNEWGAVIDFDGNIQSQIFFGPSYVNYTGNPNGIWSPQSVIQLNVNKKLGFLRFNTRNGVSDWSEWQQYSISNNGKLSMLKSANISITQSTQNGTSSYQSTIISTVDGKYAILNLNTSMITSNNTSSLTTFGGLDARSNLPSEPFPTTPFAANVISNNVNQNSLNAATAFMKKDNTFLLASNYSNEKNNSWSVLTIPLPQFQTDKGYGNRQIDDITPQKKAYVNGLTNSLKITFRNPVILSTGYIYIYKVSDKYYRQKIQGAINDNDIIKLTPDGKTVSVKIISSTFNEYGGTYYVQMDANF</sequence>
<dbReference type="Proteomes" id="UP000789860">
    <property type="component" value="Unassembled WGS sequence"/>
</dbReference>
<protein>
    <submittedName>
        <fullName evidence="1">3004_t:CDS:1</fullName>
    </submittedName>
</protein>
<gene>
    <name evidence="1" type="ORF">SCALOS_LOCUS8402</name>
</gene>
<feature type="non-terminal residue" evidence="1">
    <location>
        <position position="422"/>
    </location>
</feature>
<reference evidence="1" key="1">
    <citation type="submission" date="2021-06" db="EMBL/GenBank/DDBJ databases">
        <authorList>
            <person name="Kallberg Y."/>
            <person name="Tangrot J."/>
            <person name="Rosling A."/>
        </authorList>
    </citation>
    <scope>NUCLEOTIDE SEQUENCE</scope>
    <source>
        <strain evidence="1">AU212A</strain>
    </source>
</reference>
<feature type="non-terminal residue" evidence="1">
    <location>
        <position position="1"/>
    </location>
</feature>
<proteinExistence type="predicted"/>
<name>A0ACA9NBF7_9GLOM</name>
<keyword evidence="2" id="KW-1185">Reference proteome</keyword>
<organism evidence="1 2">
    <name type="scientific">Scutellospora calospora</name>
    <dbReference type="NCBI Taxonomy" id="85575"/>
    <lineage>
        <taxon>Eukaryota</taxon>
        <taxon>Fungi</taxon>
        <taxon>Fungi incertae sedis</taxon>
        <taxon>Mucoromycota</taxon>
        <taxon>Glomeromycotina</taxon>
        <taxon>Glomeromycetes</taxon>
        <taxon>Diversisporales</taxon>
        <taxon>Gigasporaceae</taxon>
        <taxon>Scutellospora</taxon>
    </lineage>
</organism>